<organism evidence="2 3">
    <name type="scientific">Ensete ventricosum</name>
    <name type="common">Abyssinian banana</name>
    <name type="synonym">Musa ensete</name>
    <dbReference type="NCBI Taxonomy" id="4639"/>
    <lineage>
        <taxon>Eukaryota</taxon>
        <taxon>Viridiplantae</taxon>
        <taxon>Streptophyta</taxon>
        <taxon>Embryophyta</taxon>
        <taxon>Tracheophyta</taxon>
        <taxon>Spermatophyta</taxon>
        <taxon>Magnoliopsida</taxon>
        <taxon>Liliopsida</taxon>
        <taxon>Zingiberales</taxon>
        <taxon>Musaceae</taxon>
        <taxon>Ensete</taxon>
    </lineage>
</organism>
<proteinExistence type="predicted"/>
<accession>A0A427AUL0</accession>
<feature type="compositionally biased region" description="Basic and acidic residues" evidence="1">
    <location>
        <begin position="98"/>
        <end position="112"/>
    </location>
</feature>
<feature type="region of interest" description="Disordered" evidence="1">
    <location>
        <begin position="1"/>
        <end position="112"/>
    </location>
</feature>
<dbReference type="Proteomes" id="UP000287651">
    <property type="component" value="Unassembled WGS sequence"/>
</dbReference>
<gene>
    <name evidence="2" type="ORF">B296_00014206</name>
</gene>
<sequence length="246" mass="27195">MSTETHLCTRVQGPIDPHPSPVGSLSHDLVRNLEIRKGWKRFGPKEEDDHEEEEGIRDNRQEAVSGPIEEEPHRRSAGRREHRQVPPPPKKHISNWTKQEHPRIKQKQQHEEVNAKPYGNAIPTPPPRARCTDGRIGPGGGGEDAADWGASGADGWSRSCTTAMGIAASRVWVRMGGGVGVGEPGEEDLERDERMESPVSSRLGVCGLLAFYVLPDLVVVLNTLKSWTSLRHRTVPQATKIVNDTE</sequence>
<dbReference type="EMBL" id="AMZH03001305">
    <property type="protein sequence ID" value="RRT79806.1"/>
    <property type="molecule type" value="Genomic_DNA"/>
</dbReference>
<evidence type="ECO:0000256" key="1">
    <source>
        <dbReference type="SAM" id="MobiDB-lite"/>
    </source>
</evidence>
<dbReference type="AlphaFoldDB" id="A0A427AUL0"/>
<protein>
    <submittedName>
        <fullName evidence="2">Uncharacterized protein</fullName>
    </submittedName>
</protein>
<feature type="compositionally biased region" description="Basic and acidic residues" evidence="1">
    <location>
        <begin position="28"/>
        <end position="47"/>
    </location>
</feature>
<reference evidence="2 3" key="1">
    <citation type="journal article" date="2014" name="Agronomy (Basel)">
        <title>A Draft Genome Sequence for Ensete ventricosum, the Drought-Tolerant Tree Against Hunger.</title>
        <authorList>
            <person name="Harrison J."/>
            <person name="Moore K.A."/>
            <person name="Paszkiewicz K."/>
            <person name="Jones T."/>
            <person name="Grant M."/>
            <person name="Ambacheew D."/>
            <person name="Muzemil S."/>
            <person name="Studholme D.J."/>
        </authorList>
    </citation>
    <scope>NUCLEOTIDE SEQUENCE [LARGE SCALE GENOMIC DNA]</scope>
</reference>
<name>A0A427AUL0_ENSVE</name>
<evidence type="ECO:0000313" key="2">
    <source>
        <dbReference type="EMBL" id="RRT79806.1"/>
    </source>
</evidence>
<comment type="caution">
    <text evidence="2">The sequence shown here is derived from an EMBL/GenBank/DDBJ whole genome shotgun (WGS) entry which is preliminary data.</text>
</comment>
<evidence type="ECO:0000313" key="3">
    <source>
        <dbReference type="Proteomes" id="UP000287651"/>
    </source>
</evidence>